<dbReference type="PRINTS" id="PR01410">
    <property type="entry name" value="CCBIOGENESIS"/>
</dbReference>
<dbReference type="InterPro" id="IPR003568">
    <property type="entry name" value="Cyt_c_biogenesis_CcmF"/>
</dbReference>
<feature type="transmembrane region" description="Helical" evidence="10">
    <location>
        <begin position="209"/>
        <end position="229"/>
    </location>
</feature>
<evidence type="ECO:0000256" key="1">
    <source>
        <dbReference type="ARBA" id="ARBA00004429"/>
    </source>
</evidence>
<comment type="similarity">
    <text evidence="2">Belongs to the CcmF/CycK/Ccl1/NrfE/CcsA family.</text>
</comment>
<comment type="subcellular location">
    <subcellularLocation>
        <location evidence="1">Cell inner membrane</location>
        <topology evidence="1">Multi-pass membrane protein</topology>
    </subcellularLocation>
</comment>
<protein>
    <submittedName>
        <fullName evidence="13">Cytochrome c-type biogenesis protein CcmF</fullName>
    </submittedName>
</protein>
<dbReference type="InterPro" id="IPR002541">
    <property type="entry name" value="Cyt_c_assembly"/>
</dbReference>
<evidence type="ECO:0000313" key="14">
    <source>
        <dbReference type="Proteomes" id="UP000192342"/>
    </source>
</evidence>
<keyword evidence="14" id="KW-1185">Reference proteome</keyword>
<feature type="transmembrane region" description="Helical" evidence="10">
    <location>
        <begin position="249"/>
        <end position="265"/>
    </location>
</feature>
<feature type="transmembrane region" description="Helical" evidence="10">
    <location>
        <begin position="483"/>
        <end position="504"/>
    </location>
</feature>
<feature type="transmembrane region" description="Helical" evidence="10">
    <location>
        <begin position="424"/>
        <end position="443"/>
    </location>
</feature>
<feature type="domain" description="Cytochrome c-type biogenesis protein CcmF C-terminal" evidence="12">
    <location>
        <begin position="315"/>
        <end position="632"/>
    </location>
</feature>
<evidence type="ECO:0000256" key="5">
    <source>
        <dbReference type="ARBA" id="ARBA00022692"/>
    </source>
</evidence>
<accession>A0A1Y1SCE6</accession>
<dbReference type="STRING" id="1317117.ATO7_13378"/>
<comment type="function">
    <text evidence="9">Required for the biogenesis of c-type cytochromes. Possible subunit of a heme lyase.</text>
</comment>
<comment type="caution">
    <text evidence="13">The sequence shown here is derived from an EMBL/GenBank/DDBJ whole genome shotgun (WGS) entry which is preliminary data.</text>
</comment>
<dbReference type="Pfam" id="PF01578">
    <property type="entry name" value="Cytochrom_C_asm"/>
    <property type="match status" value="1"/>
</dbReference>
<name>A0A1Y1SCE6_9GAMM</name>
<feature type="transmembrane region" description="Helical" evidence="10">
    <location>
        <begin position="177"/>
        <end position="197"/>
    </location>
</feature>
<dbReference type="GO" id="GO:0005886">
    <property type="term" value="C:plasma membrane"/>
    <property type="evidence" value="ECO:0007669"/>
    <property type="project" value="UniProtKB-SubCell"/>
</dbReference>
<evidence type="ECO:0000259" key="12">
    <source>
        <dbReference type="Pfam" id="PF16327"/>
    </source>
</evidence>
<evidence type="ECO:0000313" key="13">
    <source>
        <dbReference type="EMBL" id="ORE86291.1"/>
    </source>
</evidence>
<keyword evidence="3" id="KW-1003">Cell membrane</keyword>
<dbReference type="PANTHER" id="PTHR43653">
    <property type="entry name" value="CYTOCHROME C ASSEMBLY PROTEIN-RELATED"/>
    <property type="match status" value="1"/>
</dbReference>
<gene>
    <name evidence="13" type="ORF">ATO7_13378</name>
</gene>
<evidence type="ECO:0000256" key="3">
    <source>
        <dbReference type="ARBA" id="ARBA00022475"/>
    </source>
</evidence>
<feature type="transmembrane region" description="Helical" evidence="10">
    <location>
        <begin position="82"/>
        <end position="109"/>
    </location>
</feature>
<feature type="transmembrane region" description="Helical" evidence="10">
    <location>
        <begin position="449"/>
        <end position="471"/>
    </location>
</feature>
<dbReference type="AlphaFoldDB" id="A0A1Y1SCE6"/>
<feature type="transmembrane region" description="Helical" evidence="10">
    <location>
        <begin position="272"/>
        <end position="292"/>
    </location>
</feature>
<evidence type="ECO:0000256" key="7">
    <source>
        <dbReference type="ARBA" id="ARBA00022989"/>
    </source>
</evidence>
<feature type="transmembrane region" description="Helical" evidence="10">
    <location>
        <begin position="352"/>
        <end position="374"/>
    </location>
</feature>
<evidence type="ECO:0000256" key="2">
    <source>
        <dbReference type="ARBA" id="ARBA00009186"/>
    </source>
</evidence>
<feature type="transmembrane region" description="Helical" evidence="10">
    <location>
        <begin position="6"/>
        <end position="26"/>
    </location>
</feature>
<dbReference type="Pfam" id="PF16327">
    <property type="entry name" value="CcmF_C"/>
    <property type="match status" value="1"/>
</dbReference>
<dbReference type="PRINTS" id="PR01411">
    <property type="entry name" value="CCMFBIOGNSIS"/>
</dbReference>
<organism evidence="13 14">
    <name type="scientific">Oceanococcus atlanticus</name>
    <dbReference type="NCBI Taxonomy" id="1317117"/>
    <lineage>
        <taxon>Bacteria</taxon>
        <taxon>Pseudomonadati</taxon>
        <taxon>Pseudomonadota</taxon>
        <taxon>Gammaproteobacteria</taxon>
        <taxon>Chromatiales</taxon>
        <taxon>Oceanococcaceae</taxon>
        <taxon>Oceanococcus</taxon>
    </lineage>
</organism>
<keyword evidence="5 10" id="KW-0812">Transmembrane</keyword>
<evidence type="ECO:0000256" key="6">
    <source>
        <dbReference type="ARBA" id="ARBA00022748"/>
    </source>
</evidence>
<feature type="transmembrane region" description="Helical" evidence="10">
    <location>
        <begin position="312"/>
        <end position="331"/>
    </location>
</feature>
<keyword evidence="8 10" id="KW-0472">Membrane</keyword>
<evidence type="ECO:0000256" key="10">
    <source>
        <dbReference type="SAM" id="Phobius"/>
    </source>
</evidence>
<dbReference type="Proteomes" id="UP000192342">
    <property type="component" value="Unassembled WGS sequence"/>
</dbReference>
<dbReference type="GO" id="GO:0020037">
    <property type="term" value="F:heme binding"/>
    <property type="evidence" value="ECO:0007669"/>
    <property type="project" value="InterPro"/>
</dbReference>
<reference evidence="13 14" key="1">
    <citation type="submission" date="2013-04" db="EMBL/GenBank/DDBJ databases">
        <title>Oceanococcus atlanticus 22II-S10r2 Genome Sequencing.</title>
        <authorList>
            <person name="Lai Q."/>
            <person name="Li G."/>
            <person name="Shao Z."/>
        </authorList>
    </citation>
    <scope>NUCLEOTIDE SEQUENCE [LARGE SCALE GENOMIC DNA]</scope>
    <source>
        <strain evidence="13 14">22II-S10r2</strain>
    </source>
</reference>
<keyword evidence="7 10" id="KW-1133">Transmembrane helix</keyword>
<dbReference type="OrthoDB" id="9761451at2"/>
<dbReference type="RefSeq" id="WP_083562528.1">
    <property type="nucleotide sequence ID" value="NZ_AQQV01000003.1"/>
</dbReference>
<dbReference type="InterPro" id="IPR032523">
    <property type="entry name" value="CcmF_C"/>
</dbReference>
<dbReference type="InterPro" id="IPR003567">
    <property type="entry name" value="Cyt_c_biogenesis"/>
</dbReference>
<keyword evidence="4" id="KW-0997">Cell inner membrane</keyword>
<dbReference type="GO" id="GO:0017004">
    <property type="term" value="P:cytochrome complex assembly"/>
    <property type="evidence" value="ECO:0007669"/>
    <property type="project" value="UniProtKB-KW"/>
</dbReference>
<feature type="domain" description="Cytochrome c assembly protein" evidence="11">
    <location>
        <begin position="89"/>
        <end position="295"/>
    </location>
</feature>
<dbReference type="PANTHER" id="PTHR43653:SF1">
    <property type="entry name" value="CYTOCHROME C-TYPE BIOGENESIS PROTEIN CCMF"/>
    <property type="match status" value="1"/>
</dbReference>
<dbReference type="EMBL" id="AQQV01000003">
    <property type="protein sequence ID" value="ORE86291.1"/>
    <property type="molecule type" value="Genomic_DNA"/>
</dbReference>
<feature type="transmembrane region" description="Helical" evidence="10">
    <location>
        <begin position="121"/>
        <end position="142"/>
    </location>
</feature>
<proteinExistence type="inferred from homology"/>
<evidence type="ECO:0000256" key="9">
    <source>
        <dbReference type="ARBA" id="ARBA00037230"/>
    </source>
</evidence>
<keyword evidence="6" id="KW-0201">Cytochrome c-type biogenesis</keyword>
<feature type="transmembrane region" description="Helical" evidence="10">
    <location>
        <begin position="38"/>
        <end position="62"/>
    </location>
</feature>
<evidence type="ECO:0000256" key="4">
    <source>
        <dbReference type="ARBA" id="ARBA00022519"/>
    </source>
</evidence>
<evidence type="ECO:0000259" key="11">
    <source>
        <dbReference type="Pfam" id="PF01578"/>
    </source>
</evidence>
<feature type="transmembrane region" description="Helical" evidence="10">
    <location>
        <begin position="610"/>
        <end position="629"/>
    </location>
</feature>
<dbReference type="NCBIfam" id="TIGR00353">
    <property type="entry name" value="nrfE"/>
    <property type="match status" value="1"/>
</dbReference>
<feature type="transmembrane region" description="Helical" evidence="10">
    <location>
        <begin position="394"/>
        <end position="412"/>
    </location>
</feature>
<evidence type="ECO:0000256" key="8">
    <source>
        <dbReference type="ARBA" id="ARBA00023136"/>
    </source>
</evidence>
<dbReference type="GO" id="GO:0015232">
    <property type="term" value="F:heme transmembrane transporter activity"/>
    <property type="evidence" value="ECO:0007669"/>
    <property type="project" value="InterPro"/>
</dbReference>
<sequence length="653" mass="71153">MIAAVGHFALATALAVSLIQFVVPLWGLRSRNTASLVLALPAARASFVLILCAFCLLTVAFLQDDFSLSYVANQSNSALPLIYKISAVWGGHEGSLLLWLLMLTGWGLAVASRSRKLPLEISATVLAVIAGVTVGFLLFVLFTSNPFERLLPAPLEGRDLNPLLQDPGLAIHPPMLYMGYVGFTVPFAFAIAALLHGRLDTAWLRWTRPWATWAWSYLTLGIMLGSWWAYNELGWGGWWFWDPVENASFMPWLVGTALIHSLAATEKRRVLASWTILLAIAAFALSLLGTFLVRSGVLVSVHAFATDPARGVYILGFFSVVVGGSLALYTWRAASMSLQAPIRLNSREGLLLVNNVLLVVAAFSVLLGTLYPLMVDALGLPKPSVGPPWFNATFVPLMLPMLALVGFSWRVNWWKADWGAAVRANRVAMLVALVGGLALPLMTPDVRGVGIFVACVLAMWCTVTALAEIFAWLRKGRLPPASILGMSVAHLGLGIFAIGVGLVSQADAEKDLAMRPGQQVTFGGYEWLFKGTDHLEGPNYSAEHGVIEIRDSHGRQLTVLEPEKRRYHSQPNNPMTESAIDIGLFRDLYVSLGEPLGEDAWSVRLYVKPFIRWIWFGAILMAVGGGVAATDRRYRMERKLQASASTAELGAAA</sequence>
<dbReference type="NCBIfam" id="NF007691">
    <property type="entry name" value="PRK10369.1"/>
    <property type="match status" value="1"/>
</dbReference>